<sequence length="156" mass="17277">MAEVTVIGATGSFEIEDFKMKLQEMGVLGIDPEMVCGKDHLISAANCAVRAFSSNRNVCSTLAMETMLYASGEHQILKAADKMGIKSNNAVALVIFDMKMEEVLSKLNLKQDDSLLEPSEEKMMRFGIDESEMHSVPENKKYDLILEHVAFAALKK</sequence>
<dbReference type="InterPro" id="IPR036504">
    <property type="entry name" value="CGI121/TPRKB_sf"/>
</dbReference>
<reference evidence="2" key="1">
    <citation type="submission" date="2016-03" db="EMBL/GenBank/DDBJ databases">
        <authorList>
            <person name="Borrel G."/>
            <person name="Mccann A."/>
            <person name="O'Toole P.W."/>
        </authorList>
    </citation>
    <scope>NUCLEOTIDE SEQUENCE</scope>
    <source>
        <strain evidence="2">183</strain>
    </source>
</reference>
<dbReference type="RefSeq" id="WP_020449369.1">
    <property type="nucleotide sequence ID" value="NZ_CAYAXV010000005.1"/>
</dbReference>
<dbReference type="Pfam" id="PF08617">
    <property type="entry name" value="CGI-121"/>
    <property type="match status" value="1"/>
</dbReference>
<evidence type="ECO:0000256" key="1">
    <source>
        <dbReference type="ARBA" id="ARBA00005546"/>
    </source>
</evidence>
<dbReference type="OMA" id="ACERQIG"/>
<proteinExistence type="inferred from homology"/>
<dbReference type="NCBIfam" id="NF011465">
    <property type="entry name" value="PRK14886.1-1"/>
    <property type="match status" value="1"/>
</dbReference>
<organism evidence="2 3">
    <name type="scientific">Candidatus Methanomassiliicoccus intestinalis</name>
    <dbReference type="NCBI Taxonomy" id="1406512"/>
    <lineage>
        <taxon>Archaea</taxon>
        <taxon>Methanobacteriati</taxon>
        <taxon>Thermoplasmatota</taxon>
        <taxon>Thermoplasmata</taxon>
        <taxon>Methanomassiliicoccales</taxon>
        <taxon>Methanomassiliicoccaceae</taxon>
        <taxon>Methanomassiliicoccus</taxon>
    </lineage>
</organism>
<dbReference type="InterPro" id="IPR013926">
    <property type="entry name" value="CGI121/TPRKB"/>
</dbReference>
<comment type="caution">
    <text evidence="2">The sequence shown here is derived from an EMBL/GenBank/DDBJ whole genome shotgun (WGS) entry which is preliminary data.</text>
</comment>
<protein>
    <submittedName>
        <fullName evidence="2">Uncharacterized protein</fullName>
    </submittedName>
</protein>
<evidence type="ECO:0000313" key="2">
    <source>
        <dbReference type="EMBL" id="TQS82962.1"/>
    </source>
</evidence>
<gene>
    <name evidence="2" type="ORF">A3207_03210</name>
</gene>
<accession>A0A8J8PFK8</accession>
<evidence type="ECO:0000313" key="3">
    <source>
        <dbReference type="Proteomes" id="UP000752814"/>
    </source>
</evidence>
<dbReference type="Gene3D" id="3.30.2380.10">
    <property type="entry name" value="CGI121/TPRKB"/>
    <property type="match status" value="1"/>
</dbReference>
<dbReference type="Proteomes" id="UP000752814">
    <property type="component" value="Unassembled WGS sequence"/>
</dbReference>
<dbReference type="EMBL" id="LVVT01000014">
    <property type="protein sequence ID" value="TQS82962.1"/>
    <property type="molecule type" value="Genomic_DNA"/>
</dbReference>
<dbReference type="GeneID" id="41323908"/>
<name>A0A8J8PFK8_9ARCH</name>
<dbReference type="AlphaFoldDB" id="A0A8J8PFK8"/>
<dbReference type="SUPFAM" id="SSF143870">
    <property type="entry name" value="PF0523-like"/>
    <property type="match status" value="1"/>
</dbReference>
<comment type="similarity">
    <text evidence="1">Belongs to the CGI121/TPRKB family.</text>
</comment>